<gene>
    <name evidence="3" type="primary">nucH</name>
    <name evidence="3" type="ORF">jaqu_23460</name>
</gene>
<dbReference type="OrthoDB" id="9805504at2"/>
<dbReference type="RefSeq" id="WP_043919124.1">
    <property type="nucleotide sequence ID" value="NZ_FZPF01000004.1"/>
</dbReference>
<name>A0A0D1EED4_9RHOB</name>
<evidence type="ECO:0000313" key="3">
    <source>
        <dbReference type="EMBL" id="KIT16074.1"/>
    </source>
</evidence>
<feature type="domain" description="TNase-like" evidence="2">
    <location>
        <begin position="25"/>
        <end position="141"/>
    </location>
</feature>
<accession>A0A0D1EED4</accession>
<dbReference type="PANTHER" id="PTHR12302">
    <property type="entry name" value="EBNA2 BINDING PROTEIN P100"/>
    <property type="match status" value="1"/>
</dbReference>
<dbReference type="SMART" id="SM00318">
    <property type="entry name" value="SNc"/>
    <property type="match status" value="1"/>
</dbReference>
<keyword evidence="1" id="KW-0732">Signal</keyword>
<dbReference type="SUPFAM" id="SSF50199">
    <property type="entry name" value="Staphylococcal nuclease"/>
    <property type="match status" value="1"/>
</dbReference>
<dbReference type="EMBL" id="JYFE01000041">
    <property type="protein sequence ID" value="KIT16074.1"/>
    <property type="molecule type" value="Genomic_DNA"/>
</dbReference>
<reference evidence="3 4" key="1">
    <citation type="submission" date="2015-02" db="EMBL/GenBank/DDBJ databases">
        <title>Genome Sequence of Jannaschia aquimarina DSM28248, a member of the Roseobacter clade.</title>
        <authorList>
            <person name="Voget S."/>
            <person name="Daniel R."/>
        </authorList>
    </citation>
    <scope>NUCLEOTIDE SEQUENCE [LARGE SCALE GENOMIC DNA]</scope>
    <source>
        <strain evidence="3 4">GSW-M26</strain>
    </source>
</reference>
<dbReference type="InterPro" id="IPR016071">
    <property type="entry name" value="Staphylococal_nuclease_OB-fold"/>
</dbReference>
<keyword evidence="3" id="KW-0378">Hydrolase</keyword>
<dbReference type="GO" id="GO:1990599">
    <property type="term" value="F:3' overhang single-stranded DNA endodeoxyribonuclease activity"/>
    <property type="evidence" value="ECO:0007669"/>
    <property type="project" value="UniProtKB-EC"/>
</dbReference>
<dbReference type="PANTHER" id="PTHR12302:SF26">
    <property type="entry name" value="BLR1266 PROTEIN"/>
    <property type="match status" value="1"/>
</dbReference>
<proteinExistence type="predicted"/>
<dbReference type="PATRIC" id="fig|935700.4.peg.2416"/>
<dbReference type="STRING" id="935700.jaqu_23460"/>
<dbReference type="EC" id="3.1.31.1" evidence="3"/>
<evidence type="ECO:0000259" key="2">
    <source>
        <dbReference type="PROSITE" id="PS50830"/>
    </source>
</evidence>
<dbReference type="InterPro" id="IPR035437">
    <property type="entry name" value="SNase_OB-fold_sf"/>
</dbReference>
<dbReference type="AlphaFoldDB" id="A0A0D1EED4"/>
<dbReference type="Pfam" id="PF00565">
    <property type="entry name" value="SNase"/>
    <property type="match status" value="1"/>
</dbReference>
<evidence type="ECO:0000313" key="4">
    <source>
        <dbReference type="Proteomes" id="UP000032232"/>
    </source>
</evidence>
<feature type="chain" id="PRO_5002229815" evidence="1">
    <location>
        <begin position="18"/>
        <end position="215"/>
    </location>
</feature>
<dbReference type="Gene3D" id="2.40.50.90">
    <property type="match status" value="1"/>
</dbReference>
<feature type="signal peptide" evidence="1">
    <location>
        <begin position="1"/>
        <end position="17"/>
    </location>
</feature>
<keyword evidence="4" id="KW-1185">Reference proteome</keyword>
<protein>
    <submittedName>
        <fullName evidence="3">NucH protein</fullName>
        <ecNumber evidence="3">3.1.31.1</ecNumber>
    </submittedName>
</protein>
<dbReference type="Proteomes" id="UP000032232">
    <property type="component" value="Unassembled WGS sequence"/>
</dbReference>
<comment type="caution">
    <text evidence="3">The sequence shown here is derived from an EMBL/GenBank/DDBJ whole genome shotgun (WGS) entry which is preliminary data.</text>
</comment>
<dbReference type="PROSITE" id="PS50830">
    <property type="entry name" value="TNASE_3"/>
    <property type="match status" value="1"/>
</dbReference>
<organism evidence="3 4">
    <name type="scientific">Jannaschia aquimarina</name>
    <dbReference type="NCBI Taxonomy" id="935700"/>
    <lineage>
        <taxon>Bacteria</taxon>
        <taxon>Pseudomonadati</taxon>
        <taxon>Pseudomonadota</taxon>
        <taxon>Alphaproteobacteria</taxon>
        <taxon>Rhodobacterales</taxon>
        <taxon>Roseobacteraceae</taxon>
        <taxon>Jannaschia</taxon>
    </lineage>
</organism>
<sequence length="215" mass="23643">MFRLCSLLVLLAAPLGAGEASGPIRVVDADTFDIGLAENVRLIGIDAAEGAQTCTDASGTILACGEMASAAARRLYQGKRATCRWEETDRYGRPLAVCTVEGRDANADLVRLGLARTYRDSPAYAEEEKEAQLLARGLWAYEMMDPAAWRAAQRASGSVARTDCAIKGNMSSSGRIYHMPGQRDYDATRIDTRRGERWFCSEREAREAGWRKARR</sequence>
<evidence type="ECO:0000256" key="1">
    <source>
        <dbReference type="SAM" id="SignalP"/>
    </source>
</evidence>